<keyword evidence="1" id="KW-0812">Transmembrane</keyword>
<keyword evidence="1" id="KW-0472">Membrane</keyword>
<feature type="transmembrane region" description="Helical" evidence="1">
    <location>
        <begin position="25"/>
        <end position="44"/>
    </location>
</feature>
<name>A0A151IYR5_9HYME</name>
<evidence type="ECO:0000313" key="3">
    <source>
        <dbReference type="Proteomes" id="UP000078492"/>
    </source>
</evidence>
<dbReference type="Proteomes" id="UP000078492">
    <property type="component" value="Unassembled WGS sequence"/>
</dbReference>
<reference evidence="2 3" key="1">
    <citation type="submission" date="2015-09" db="EMBL/GenBank/DDBJ databases">
        <title>Trachymyrmex cornetzi WGS genome.</title>
        <authorList>
            <person name="Nygaard S."/>
            <person name="Hu H."/>
            <person name="Boomsma J."/>
            <person name="Zhang G."/>
        </authorList>
    </citation>
    <scope>NUCLEOTIDE SEQUENCE [LARGE SCALE GENOMIC DNA]</scope>
    <source>
        <strain evidence="2">Tcor2-1</strain>
        <tissue evidence="2">Whole body</tissue>
    </source>
</reference>
<dbReference type="EMBL" id="KQ980748">
    <property type="protein sequence ID" value="KYN13637.1"/>
    <property type="molecule type" value="Genomic_DNA"/>
</dbReference>
<accession>A0A151IYR5</accession>
<evidence type="ECO:0000313" key="2">
    <source>
        <dbReference type="EMBL" id="KYN13637.1"/>
    </source>
</evidence>
<dbReference type="AlphaFoldDB" id="A0A151IYR5"/>
<keyword evidence="1" id="KW-1133">Transmembrane helix</keyword>
<protein>
    <submittedName>
        <fullName evidence="2">Uncharacterized protein</fullName>
    </submittedName>
</protein>
<proteinExistence type="predicted"/>
<gene>
    <name evidence="2" type="ORF">ALC57_14175</name>
</gene>
<organism evidence="2 3">
    <name type="scientific">Trachymyrmex cornetzi</name>
    <dbReference type="NCBI Taxonomy" id="471704"/>
    <lineage>
        <taxon>Eukaryota</taxon>
        <taxon>Metazoa</taxon>
        <taxon>Ecdysozoa</taxon>
        <taxon>Arthropoda</taxon>
        <taxon>Hexapoda</taxon>
        <taxon>Insecta</taxon>
        <taxon>Pterygota</taxon>
        <taxon>Neoptera</taxon>
        <taxon>Endopterygota</taxon>
        <taxon>Hymenoptera</taxon>
        <taxon>Apocrita</taxon>
        <taxon>Aculeata</taxon>
        <taxon>Formicoidea</taxon>
        <taxon>Formicidae</taxon>
        <taxon>Myrmicinae</taxon>
        <taxon>Trachymyrmex</taxon>
    </lineage>
</organism>
<keyword evidence="3" id="KW-1185">Reference proteome</keyword>
<sequence length="46" mass="5113">MILQGSQKPILISMNGLLPALTLEYFASFLTSVLSYFMTMRAVITT</sequence>
<evidence type="ECO:0000256" key="1">
    <source>
        <dbReference type="SAM" id="Phobius"/>
    </source>
</evidence>